<proteinExistence type="predicted"/>
<dbReference type="OrthoDB" id="8481871at2"/>
<name>A0A5N8W9J5_9ACTN</name>
<gene>
    <name evidence="1" type="ORF">FNH04_27380</name>
</gene>
<evidence type="ECO:0000313" key="2">
    <source>
        <dbReference type="Proteomes" id="UP000326979"/>
    </source>
</evidence>
<comment type="caution">
    <text evidence="1">The sequence shown here is derived from an EMBL/GenBank/DDBJ whole genome shotgun (WGS) entry which is preliminary data.</text>
</comment>
<dbReference type="EMBL" id="VJZE01000230">
    <property type="protein sequence ID" value="MPY43496.1"/>
    <property type="molecule type" value="Genomic_DNA"/>
</dbReference>
<dbReference type="RefSeq" id="WP_152788462.1">
    <property type="nucleotide sequence ID" value="NZ_BAABEQ010000003.1"/>
</dbReference>
<organism evidence="1 2">
    <name type="scientific">Streptomyces phyllanthi</name>
    <dbReference type="NCBI Taxonomy" id="1803180"/>
    <lineage>
        <taxon>Bacteria</taxon>
        <taxon>Bacillati</taxon>
        <taxon>Actinomycetota</taxon>
        <taxon>Actinomycetes</taxon>
        <taxon>Kitasatosporales</taxon>
        <taxon>Streptomycetaceae</taxon>
        <taxon>Streptomyces</taxon>
    </lineage>
</organism>
<accession>A0A5N8W9J5</accession>
<dbReference type="Proteomes" id="UP000326979">
    <property type="component" value="Unassembled WGS sequence"/>
</dbReference>
<keyword evidence="2" id="KW-1185">Reference proteome</keyword>
<sequence length="135" mass="14829">MSWDVLLFRLPDDITSVQQLPDAYESAPLGRLDDVLATITCAVPEADLSDPTWGEILGHPWSMELNIGSDDPVDSIMLHIRGSGDDVLTAVFRLAEALHCKVLDCAEGELITPRQTSGRHAFQQYRDHALDTTVG</sequence>
<reference evidence="1 2" key="1">
    <citation type="submission" date="2019-07" db="EMBL/GenBank/DDBJ databases">
        <title>New species of Amycolatopsis and Streptomyces.</title>
        <authorList>
            <person name="Duangmal K."/>
            <person name="Teo W.F.A."/>
            <person name="Lipun K."/>
        </authorList>
    </citation>
    <scope>NUCLEOTIDE SEQUENCE [LARGE SCALE GENOMIC DNA]</scope>
    <source>
        <strain evidence="1 2">TISTR 2346</strain>
    </source>
</reference>
<evidence type="ECO:0000313" key="1">
    <source>
        <dbReference type="EMBL" id="MPY43496.1"/>
    </source>
</evidence>
<protein>
    <submittedName>
        <fullName evidence="1">Uncharacterized protein</fullName>
    </submittedName>
</protein>
<dbReference type="AlphaFoldDB" id="A0A5N8W9J5"/>